<gene>
    <name evidence="9" type="ORF">H9625_13305</name>
</gene>
<dbReference type="SUPFAM" id="SSF88946">
    <property type="entry name" value="Sigma2 domain of RNA polymerase sigma factors"/>
    <property type="match status" value="1"/>
</dbReference>
<evidence type="ECO:0000256" key="6">
    <source>
        <dbReference type="RuleBase" id="RU000716"/>
    </source>
</evidence>
<dbReference type="InterPro" id="IPR014284">
    <property type="entry name" value="RNA_pol_sigma-70_dom"/>
</dbReference>
<name>A0ABR8YB94_9BACT</name>
<reference evidence="9 10" key="1">
    <citation type="submission" date="2020-08" db="EMBL/GenBank/DDBJ databases">
        <title>A Genomic Blueprint of the Chicken Gut Microbiome.</title>
        <authorList>
            <person name="Gilroy R."/>
            <person name="Ravi A."/>
            <person name="Getino M."/>
            <person name="Pursley I."/>
            <person name="Horton D.L."/>
            <person name="Alikhan N.-F."/>
            <person name="Baker D."/>
            <person name="Gharbi K."/>
            <person name="Hall N."/>
            <person name="Watson M."/>
            <person name="Adriaenssens E.M."/>
            <person name="Foster-Nyarko E."/>
            <person name="Jarju S."/>
            <person name="Secka A."/>
            <person name="Antonio M."/>
            <person name="Oren A."/>
            <person name="Chaudhuri R."/>
            <person name="La Ragione R.M."/>
            <person name="Hildebrand F."/>
            <person name="Pallen M.J."/>
        </authorList>
    </citation>
    <scope>NUCLEOTIDE SEQUENCE [LARGE SCALE GENOMIC DNA]</scope>
    <source>
        <strain evidence="9 10">Sa1CVN1</strain>
    </source>
</reference>
<keyword evidence="10" id="KW-1185">Reference proteome</keyword>
<dbReference type="PANTHER" id="PTHR43133:SF45">
    <property type="entry name" value="RNA POLYMERASE ECF-TYPE SIGMA FACTOR"/>
    <property type="match status" value="1"/>
</dbReference>
<dbReference type="Proteomes" id="UP000620874">
    <property type="component" value="Unassembled WGS sequence"/>
</dbReference>
<accession>A0ABR8YB94</accession>
<dbReference type="PROSITE" id="PS01063">
    <property type="entry name" value="SIGMA70_ECF"/>
    <property type="match status" value="1"/>
</dbReference>
<evidence type="ECO:0000313" key="10">
    <source>
        <dbReference type="Proteomes" id="UP000620874"/>
    </source>
</evidence>
<dbReference type="NCBIfam" id="TIGR02937">
    <property type="entry name" value="sigma70-ECF"/>
    <property type="match status" value="1"/>
</dbReference>
<evidence type="ECO:0000313" key="9">
    <source>
        <dbReference type="EMBL" id="MBD8041397.1"/>
    </source>
</evidence>
<dbReference type="InterPro" id="IPR039425">
    <property type="entry name" value="RNA_pol_sigma-70-like"/>
</dbReference>
<evidence type="ECO:0000259" key="7">
    <source>
        <dbReference type="Pfam" id="PF04542"/>
    </source>
</evidence>
<evidence type="ECO:0000256" key="2">
    <source>
        <dbReference type="ARBA" id="ARBA00023015"/>
    </source>
</evidence>
<sequence>MNTNESHIIAQVLAGKTEAFAYFLDTYGQQIFTLIVRMVSSPEDAEELTQDTFMKAFRHLGSFTGGSSFSTWIYRIAYNTALSALRKRREEVLAIDDKQWERVSETEVDEALDDDSEDRVARLQEALQQLAPEERAIITFFYEEEKNIDEIAHILNQSVSNIKVKLHRIRKKLYLLMNKGEISYDNR</sequence>
<evidence type="ECO:0000256" key="3">
    <source>
        <dbReference type="ARBA" id="ARBA00023082"/>
    </source>
</evidence>
<dbReference type="InterPro" id="IPR000838">
    <property type="entry name" value="RNA_pol_sigma70_ECF_CS"/>
</dbReference>
<dbReference type="PANTHER" id="PTHR43133">
    <property type="entry name" value="RNA POLYMERASE ECF-TYPE SIGMA FACTO"/>
    <property type="match status" value="1"/>
</dbReference>
<dbReference type="Gene3D" id="1.10.10.10">
    <property type="entry name" value="Winged helix-like DNA-binding domain superfamily/Winged helix DNA-binding domain"/>
    <property type="match status" value="1"/>
</dbReference>
<keyword evidence="5 6" id="KW-0804">Transcription</keyword>
<keyword evidence="2 6" id="KW-0805">Transcription regulation</keyword>
<evidence type="ECO:0000256" key="5">
    <source>
        <dbReference type="ARBA" id="ARBA00023163"/>
    </source>
</evidence>
<keyword evidence="4 6" id="KW-0238">DNA-binding</keyword>
<dbReference type="InterPro" id="IPR036388">
    <property type="entry name" value="WH-like_DNA-bd_sf"/>
</dbReference>
<proteinExistence type="inferred from homology"/>
<keyword evidence="3 6" id="KW-0731">Sigma factor</keyword>
<protein>
    <recommendedName>
        <fullName evidence="6">RNA polymerase sigma factor</fullName>
    </recommendedName>
</protein>
<feature type="domain" description="RNA polymerase sigma factor 70 region 4 type 2" evidence="8">
    <location>
        <begin position="122"/>
        <end position="173"/>
    </location>
</feature>
<evidence type="ECO:0000259" key="8">
    <source>
        <dbReference type="Pfam" id="PF08281"/>
    </source>
</evidence>
<comment type="similarity">
    <text evidence="1 6">Belongs to the sigma-70 factor family. ECF subfamily.</text>
</comment>
<dbReference type="EMBL" id="JACSPP010000050">
    <property type="protein sequence ID" value="MBD8041397.1"/>
    <property type="molecule type" value="Genomic_DNA"/>
</dbReference>
<dbReference type="Pfam" id="PF04542">
    <property type="entry name" value="Sigma70_r2"/>
    <property type="match status" value="1"/>
</dbReference>
<organism evidence="9 10">
    <name type="scientific">Phocaeicola intestinalis</name>
    <dbReference type="NCBI Taxonomy" id="2762212"/>
    <lineage>
        <taxon>Bacteria</taxon>
        <taxon>Pseudomonadati</taxon>
        <taxon>Bacteroidota</taxon>
        <taxon>Bacteroidia</taxon>
        <taxon>Bacteroidales</taxon>
        <taxon>Bacteroidaceae</taxon>
        <taxon>Phocaeicola</taxon>
    </lineage>
</organism>
<comment type="caution">
    <text evidence="9">The sequence shown here is derived from an EMBL/GenBank/DDBJ whole genome shotgun (WGS) entry which is preliminary data.</text>
</comment>
<dbReference type="InterPro" id="IPR013325">
    <property type="entry name" value="RNA_pol_sigma_r2"/>
</dbReference>
<evidence type="ECO:0000256" key="4">
    <source>
        <dbReference type="ARBA" id="ARBA00023125"/>
    </source>
</evidence>
<evidence type="ECO:0000256" key="1">
    <source>
        <dbReference type="ARBA" id="ARBA00010641"/>
    </source>
</evidence>
<dbReference type="InterPro" id="IPR013249">
    <property type="entry name" value="RNA_pol_sigma70_r4_t2"/>
</dbReference>
<dbReference type="SUPFAM" id="SSF88659">
    <property type="entry name" value="Sigma3 and sigma4 domains of RNA polymerase sigma factors"/>
    <property type="match status" value="1"/>
</dbReference>
<dbReference type="Pfam" id="PF08281">
    <property type="entry name" value="Sigma70_r4_2"/>
    <property type="match status" value="1"/>
</dbReference>
<dbReference type="Gene3D" id="1.10.1740.10">
    <property type="match status" value="1"/>
</dbReference>
<dbReference type="InterPro" id="IPR013324">
    <property type="entry name" value="RNA_pol_sigma_r3/r4-like"/>
</dbReference>
<dbReference type="InterPro" id="IPR007627">
    <property type="entry name" value="RNA_pol_sigma70_r2"/>
</dbReference>
<feature type="domain" description="RNA polymerase sigma-70 region 2" evidence="7">
    <location>
        <begin position="25"/>
        <end position="89"/>
    </location>
</feature>
<dbReference type="RefSeq" id="WP_087213288.1">
    <property type="nucleotide sequence ID" value="NZ_JACSPP010000050.1"/>
</dbReference>
<dbReference type="CDD" id="cd06171">
    <property type="entry name" value="Sigma70_r4"/>
    <property type="match status" value="1"/>
</dbReference>